<feature type="modified residue" description="N6-(pyridoxal phosphate)lysine" evidence="6">
    <location>
        <position position="251"/>
    </location>
</feature>
<evidence type="ECO:0000256" key="4">
    <source>
        <dbReference type="ARBA" id="ARBA00023239"/>
    </source>
</evidence>
<dbReference type="NCBIfam" id="TIGR01324">
    <property type="entry name" value="cysta_beta_ly_B"/>
    <property type="match status" value="1"/>
</dbReference>
<organism evidence="9 10">
    <name type="scientific">Congregibacter litoralis KT71</name>
    <dbReference type="NCBI Taxonomy" id="314285"/>
    <lineage>
        <taxon>Bacteria</taxon>
        <taxon>Pseudomonadati</taxon>
        <taxon>Pseudomonadota</taxon>
        <taxon>Gammaproteobacteria</taxon>
        <taxon>Cellvibrionales</taxon>
        <taxon>Halieaceae</taxon>
        <taxon>Congregibacter</taxon>
    </lineage>
</organism>
<evidence type="ECO:0000256" key="2">
    <source>
        <dbReference type="ARBA" id="ARBA00009077"/>
    </source>
</evidence>
<dbReference type="Proteomes" id="UP000019205">
    <property type="component" value="Chromosome"/>
</dbReference>
<dbReference type="InterPro" id="IPR006233">
    <property type="entry name" value="Cys_b_lyase_bac"/>
</dbReference>
<proteinExistence type="inferred from homology"/>
<dbReference type="Gene3D" id="3.90.1150.10">
    <property type="entry name" value="Aspartate Aminotransferase, domain 1"/>
    <property type="match status" value="1"/>
</dbReference>
<comment type="similarity">
    <text evidence="2 7">Belongs to the trans-sulfuration enzymes family.</text>
</comment>
<name>A4AA77_9GAMM</name>
<dbReference type="InterPro" id="IPR015422">
    <property type="entry name" value="PyrdxlP-dep_Trfase_small"/>
</dbReference>
<evidence type="ECO:0000313" key="10">
    <source>
        <dbReference type="Proteomes" id="UP000019205"/>
    </source>
</evidence>
<feature type="compositionally biased region" description="Basic and acidic residues" evidence="8">
    <location>
        <begin position="1"/>
        <end position="33"/>
    </location>
</feature>
<gene>
    <name evidence="9" type="ORF">KT71_11865</name>
</gene>
<feature type="compositionally biased region" description="Polar residues" evidence="8">
    <location>
        <begin position="34"/>
        <end position="43"/>
    </location>
</feature>
<dbReference type="PANTHER" id="PTHR43500">
    <property type="entry name" value="CYSTATHIONINE BETA-LYASE-RELATED"/>
    <property type="match status" value="1"/>
</dbReference>
<dbReference type="FunFam" id="3.40.640.10:FF:000046">
    <property type="entry name" value="Cystathionine gamma-lyase"/>
    <property type="match status" value="1"/>
</dbReference>
<feature type="region of interest" description="Disordered" evidence="8">
    <location>
        <begin position="1"/>
        <end position="50"/>
    </location>
</feature>
<sequence length="439" mass="48045">MGENVKKNSEHNSEHNLEHNLERDVEKDVEKNVSNDVTEQSSPPAADARHLNTRIVHAGRPDPRVVNGPVFHASTVLFENYAALKAREAAPLDREHMYYGRMGTPTTRALEDAICELDNSVGAVLATSGTASIASILNCYLSPGDHLLMVDSVYGPTRKFCVGSLARRGVRTSFYDPLKHESLESLIDDSTRMIFMESPGSATFEIQDVPAIVAVAKQHGLLTAIDNTWATPLLFNPLDFGVDLAMQSGTKYLNGHADCLFGVTTMRSPELYTQLHHHTLAHGMHLAPDDANLALRGLRTLAVRMGVHDQGARCVAAWLEKQPRVRRLLHPAWESCPGHAIFERDFQGANGLFGMVMRRETEEALAAFVDALQLFGVGFSWGGFESLCLPMQATRNLASVPLAHDEGLVRLHIGLEHPEDLIADLAQGFAAMDAVTSSS</sequence>
<dbReference type="GO" id="GO:0030170">
    <property type="term" value="F:pyridoxal phosphate binding"/>
    <property type="evidence" value="ECO:0007669"/>
    <property type="project" value="InterPro"/>
</dbReference>
<dbReference type="SUPFAM" id="SSF53383">
    <property type="entry name" value="PLP-dependent transferases"/>
    <property type="match status" value="1"/>
</dbReference>
<comment type="caution">
    <text evidence="9">The sequence shown here is derived from an EMBL/GenBank/DDBJ whole genome shotgun (WGS) entry which is preliminary data.</text>
</comment>
<dbReference type="InterPro" id="IPR000277">
    <property type="entry name" value="Cys/Met-Metab_PyrdxlP-dep_enz"/>
</dbReference>
<accession>A4AA77</accession>
<evidence type="ECO:0000256" key="8">
    <source>
        <dbReference type="SAM" id="MobiDB-lite"/>
    </source>
</evidence>
<evidence type="ECO:0000313" key="9">
    <source>
        <dbReference type="EMBL" id="EAQ96954.1"/>
    </source>
</evidence>
<dbReference type="GO" id="GO:0019450">
    <property type="term" value="P:L-cysteine catabolic process to pyruvate"/>
    <property type="evidence" value="ECO:0007669"/>
    <property type="project" value="TreeGrafter"/>
</dbReference>
<comment type="cofactor">
    <cofactor evidence="1 7">
        <name>pyridoxal 5'-phosphate</name>
        <dbReference type="ChEBI" id="CHEBI:597326"/>
    </cofactor>
</comment>
<dbReference type="EC" id="4.4.1.8" evidence="9"/>
<reference evidence="9 10" key="2">
    <citation type="journal article" date="2009" name="PLoS ONE">
        <title>The photosynthetic apparatus and its regulation in the aerobic gammaproteobacterium Congregibacter litoralis gen. nov., sp. nov.</title>
        <authorList>
            <person name="Spring S."/>
            <person name="Lunsdorf H."/>
            <person name="Fuchs B.M."/>
            <person name="Tindall B.J."/>
        </authorList>
    </citation>
    <scope>NUCLEOTIDE SEQUENCE [LARGE SCALE GENOMIC DNA]</scope>
    <source>
        <strain evidence="9">KT71</strain>
    </source>
</reference>
<reference evidence="9 10" key="1">
    <citation type="journal article" date="2007" name="Proc. Natl. Acad. Sci. U.S.A.">
        <title>Characterization of a marine gammaproteobacterium capable of aerobic anoxygenic photosynthesis.</title>
        <authorList>
            <person name="Fuchs B.M."/>
            <person name="Spring S."/>
            <person name="Teeling H."/>
            <person name="Quast C."/>
            <person name="Wulf J."/>
            <person name="Schattenhofer M."/>
            <person name="Yan S."/>
            <person name="Ferriera S."/>
            <person name="Johnson J."/>
            <person name="Glockner F.O."/>
            <person name="Amann R."/>
        </authorList>
    </citation>
    <scope>NUCLEOTIDE SEQUENCE [LARGE SCALE GENOMIC DNA]</scope>
    <source>
        <strain evidence="9">KT71</strain>
    </source>
</reference>
<evidence type="ECO:0000256" key="1">
    <source>
        <dbReference type="ARBA" id="ARBA00001933"/>
    </source>
</evidence>
<evidence type="ECO:0000256" key="6">
    <source>
        <dbReference type="PIRSR" id="PIRSR001434-2"/>
    </source>
</evidence>
<dbReference type="InterPro" id="IPR015421">
    <property type="entry name" value="PyrdxlP-dep_Trfase_major"/>
</dbReference>
<dbReference type="AlphaFoldDB" id="A4AA77"/>
<protein>
    <submittedName>
        <fullName evidence="9">Cystathionine beta-lyase</fullName>
        <ecNumber evidence="9">4.4.1.8</ecNumber>
    </submittedName>
</protein>
<dbReference type="PIRSF" id="PIRSF001434">
    <property type="entry name" value="CGS"/>
    <property type="match status" value="1"/>
</dbReference>
<keyword evidence="4 9" id="KW-0456">Lyase</keyword>
<dbReference type="Pfam" id="PF01053">
    <property type="entry name" value="Cys_Met_Meta_PP"/>
    <property type="match status" value="1"/>
</dbReference>
<dbReference type="STRING" id="314285.KT71_11865"/>
<comment type="catalytic activity">
    <reaction evidence="5">
        <text>L,L-cystathionine + H2O = L-homocysteine + pyruvate + NH4(+)</text>
        <dbReference type="Rhea" id="RHEA:13965"/>
        <dbReference type="ChEBI" id="CHEBI:15361"/>
        <dbReference type="ChEBI" id="CHEBI:15377"/>
        <dbReference type="ChEBI" id="CHEBI:28938"/>
        <dbReference type="ChEBI" id="CHEBI:58161"/>
        <dbReference type="ChEBI" id="CHEBI:58199"/>
    </reaction>
</comment>
<dbReference type="GO" id="GO:0019346">
    <property type="term" value="P:transsulfuration"/>
    <property type="evidence" value="ECO:0007669"/>
    <property type="project" value="InterPro"/>
</dbReference>
<dbReference type="Gene3D" id="3.40.640.10">
    <property type="entry name" value="Type I PLP-dependent aspartate aminotransferase-like (Major domain)"/>
    <property type="match status" value="1"/>
</dbReference>
<dbReference type="EMBL" id="AAOA02000003">
    <property type="protein sequence ID" value="EAQ96954.1"/>
    <property type="molecule type" value="Genomic_DNA"/>
</dbReference>
<dbReference type="HOGENOM" id="CLU_018986_5_1_6"/>
<dbReference type="eggNOG" id="COG0626">
    <property type="taxonomic scope" value="Bacteria"/>
</dbReference>
<dbReference type="GO" id="GO:0047804">
    <property type="term" value="F:cysteine-S-conjugate beta-lyase activity"/>
    <property type="evidence" value="ECO:0007669"/>
    <property type="project" value="InterPro"/>
</dbReference>
<dbReference type="InterPro" id="IPR015424">
    <property type="entry name" value="PyrdxlP-dep_Trfase"/>
</dbReference>
<evidence type="ECO:0000256" key="5">
    <source>
        <dbReference type="ARBA" id="ARBA00047517"/>
    </source>
</evidence>
<dbReference type="PANTHER" id="PTHR43500:SF1">
    <property type="entry name" value="CYSTATHIONINE BETA-LYASE-RELATED"/>
    <property type="match status" value="1"/>
</dbReference>
<keyword evidence="3 6" id="KW-0663">Pyridoxal phosphate</keyword>
<evidence type="ECO:0000256" key="3">
    <source>
        <dbReference type="ARBA" id="ARBA00022898"/>
    </source>
</evidence>
<evidence type="ECO:0000256" key="7">
    <source>
        <dbReference type="RuleBase" id="RU362118"/>
    </source>
</evidence>
<keyword evidence="10" id="KW-1185">Reference proteome</keyword>